<gene>
    <name evidence="1" type="ORF">PGCG_00311</name>
</gene>
<protein>
    <submittedName>
        <fullName evidence="1">Uncharacterized protein</fullName>
    </submittedName>
</protein>
<sequence>MKTRKQSNKKSTIGVKTSNKTTLKNMARSFSPIVNKNLDVTSLKTLKYRSIKLCDSLLEINVGTASEPNCLNFTTAEVKKFLLKNLKSSKHLKPERFIAPKQLHSNCWFNTMFVTFFFSDKGRKFFRFFRNLMITGKKQDNIKLEDPELKKLLFIFNLYIEASYNQSSNKTLNNKTNLHEQVKKLTSKLDTNYLIKNIYNRIKHNKPHYDLPDIDEAGNPLEYYKTIMQYLKYDVLNIINLTINKNYKLIYDSIDEVLNEYYDTVGDMIVIEDHESGMEYETSYELEFNGKKYKYVLDSIILTNTGHYIPSEDSHFVSVLTINKVGYKFDGSSYSRLSKYDWKPLINTNKDWVFKENPNYYPEKYNFTKAYKILFYYRN</sequence>
<keyword evidence="2" id="KW-1185">Reference proteome</keyword>
<proteinExistence type="predicted"/>
<dbReference type="Proteomes" id="UP000204225">
    <property type="component" value="Segment"/>
</dbReference>
<organism evidence="1 2">
    <name type="scientific">Phaeocystis globosa virus PgV-16T</name>
    <dbReference type="NCBI Taxonomy" id="3071227"/>
    <lineage>
        <taxon>Viruses</taxon>
        <taxon>Varidnaviria</taxon>
        <taxon>Bamfordvirae</taxon>
        <taxon>Nucleocytoviricota</taxon>
        <taxon>Megaviricetes</taxon>
        <taxon>Imitervirales</taxon>
        <taxon>Mesomimiviridae</taxon>
        <taxon>Tethysvirus</taxon>
        <taxon>Tethysvirus hollandense</taxon>
    </lineage>
</organism>
<name>A0AC59EXC5_9VIRU</name>
<evidence type="ECO:0000313" key="2">
    <source>
        <dbReference type="Proteomes" id="UP000204225"/>
    </source>
</evidence>
<dbReference type="EMBL" id="KC662249">
    <property type="protein sequence ID" value="AGM15622.1"/>
    <property type="molecule type" value="Genomic_DNA"/>
</dbReference>
<reference evidence="1 2" key="1">
    <citation type="journal article" date="2013" name="Proc. Natl. Acad. Sci. U.S.A.">
        <title>Genome of Phaeocystis globosa virus PgV-16T highlights the common ancestry of the largest known DNA viruses infecting eukaryotes.</title>
        <authorList>
            <person name="Santini S."/>
            <person name="Jeudy S."/>
            <person name="Bartoli J."/>
            <person name="Poirot O."/>
            <person name="Lescot M."/>
            <person name="Abergel C."/>
            <person name="Barbe V."/>
            <person name="Wommack K.E."/>
            <person name="Noordeloos A.A."/>
            <person name="Brussaard C.P."/>
            <person name="Claverie J.M."/>
        </authorList>
    </citation>
    <scope>NUCLEOTIDE SEQUENCE [LARGE SCALE GENOMIC DNA]</scope>
    <source>
        <strain evidence="1 2">16T</strain>
    </source>
</reference>
<evidence type="ECO:0000313" key="1">
    <source>
        <dbReference type="EMBL" id="AGM15622.1"/>
    </source>
</evidence>
<accession>A0AC59EXC5</accession>